<dbReference type="SUPFAM" id="SSF53822">
    <property type="entry name" value="Periplasmic binding protein-like I"/>
    <property type="match status" value="1"/>
</dbReference>
<dbReference type="PANTHER" id="PTHR30146:SF95">
    <property type="entry name" value="RIBOSE OPERON REPRESSOR"/>
    <property type="match status" value="1"/>
</dbReference>
<evidence type="ECO:0000313" key="4">
    <source>
        <dbReference type="Proteomes" id="UP000464314"/>
    </source>
</evidence>
<gene>
    <name evidence="3" type="ORF">Ana3638_06405</name>
</gene>
<dbReference type="EMBL" id="CP048000">
    <property type="protein sequence ID" value="QHQ60445.1"/>
    <property type="molecule type" value="Genomic_DNA"/>
</dbReference>
<proteinExistence type="predicted"/>
<evidence type="ECO:0000313" key="3">
    <source>
        <dbReference type="EMBL" id="QHQ60445.1"/>
    </source>
</evidence>
<protein>
    <submittedName>
        <fullName evidence="3">Substrate-binding domain-containing protein</fullName>
    </submittedName>
</protein>
<sequence>MEHVSSSFGLDLLYKIDRTLEESGYKMITRFSYYGREKETEEIDFLLQSQIEGLIVMPCHGVYYNPRILKLILEGFPVVVIDKKMEGISVPSVRTDNKQAIKTLVKYLWEQGCRKLGFASSEIVGTSSLQERKSGFYEAAVEYSIEVLPECELKFDLDIYNHSAGEENIEKAAAYLTQVKGKIDGIVCTEYSLVPAFMEASKRIHASVGEDIQICCVDGPEDLTIPHMKQNEIEMADKIVKLLTAQINGAGAGKDILVPAILKEEK</sequence>
<organism evidence="3 4">
    <name type="scientific">Anaerocolumna sedimenticola</name>
    <dbReference type="NCBI Taxonomy" id="2696063"/>
    <lineage>
        <taxon>Bacteria</taxon>
        <taxon>Bacillati</taxon>
        <taxon>Bacillota</taxon>
        <taxon>Clostridia</taxon>
        <taxon>Lachnospirales</taxon>
        <taxon>Lachnospiraceae</taxon>
        <taxon>Anaerocolumna</taxon>
    </lineage>
</organism>
<dbReference type="GO" id="GO:0000976">
    <property type="term" value="F:transcription cis-regulatory region binding"/>
    <property type="evidence" value="ECO:0007669"/>
    <property type="project" value="TreeGrafter"/>
</dbReference>
<name>A0A6P1TLC2_9FIRM</name>
<dbReference type="Pfam" id="PF00532">
    <property type="entry name" value="Peripla_BP_1"/>
    <property type="match status" value="1"/>
</dbReference>
<dbReference type="Gene3D" id="3.40.50.2300">
    <property type="match status" value="2"/>
</dbReference>
<dbReference type="InterPro" id="IPR001761">
    <property type="entry name" value="Peripla_BP/Lac1_sug-bd_dom"/>
</dbReference>
<dbReference type="Proteomes" id="UP000464314">
    <property type="component" value="Chromosome"/>
</dbReference>
<dbReference type="AlphaFoldDB" id="A0A6P1TLC2"/>
<accession>A0A6P1TLC2</accession>
<dbReference type="InterPro" id="IPR028082">
    <property type="entry name" value="Peripla_BP_I"/>
</dbReference>
<dbReference type="PANTHER" id="PTHR30146">
    <property type="entry name" value="LACI-RELATED TRANSCRIPTIONAL REPRESSOR"/>
    <property type="match status" value="1"/>
</dbReference>
<feature type="domain" description="Periplasmic binding protein/LacI sugar binding" evidence="2">
    <location>
        <begin position="5"/>
        <end position="141"/>
    </location>
</feature>
<keyword evidence="4" id="KW-1185">Reference proteome</keyword>
<evidence type="ECO:0000256" key="1">
    <source>
        <dbReference type="ARBA" id="ARBA00022491"/>
    </source>
</evidence>
<dbReference type="GO" id="GO:0003700">
    <property type="term" value="F:DNA-binding transcription factor activity"/>
    <property type="evidence" value="ECO:0007669"/>
    <property type="project" value="TreeGrafter"/>
</dbReference>
<keyword evidence="1" id="KW-0678">Repressor</keyword>
<evidence type="ECO:0000259" key="2">
    <source>
        <dbReference type="Pfam" id="PF00532"/>
    </source>
</evidence>
<reference evidence="3 4" key="1">
    <citation type="submission" date="2020-01" db="EMBL/GenBank/DDBJ databases">
        <title>Genome analysis of Anaerocolumna sp. CBA3638.</title>
        <authorList>
            <person name="Kim J."/>
            <person name="Roh S.W."/>
        </authorList>
    </citation>
    <scope>NUCLEOTIDE SEQUENCE [LARGE SCALE GENOMIC DNA]</scope>
    <source>
        <strain evidence="3 4">CBA3638</strain>
    </source>
</reference>
<dbReference type="CDD" id="cd06267">
    <property type="entry name" value="PBP1_LacI_sugar_binding-like"/>
    <property type="match status" value="1"/>
</dbReference>
<dbReference type="KEGG" id="anr:Ana3638_06405"/>